<protein>
    <submittedName>
        <fullName evidence="1">Uncharacterized protein</fullName>
    </submittedName>
</protein>
<dbReference type="Proteomes" id="UP000073492">
    <property type="component" value="Unassembled WGS sequence"/>
</dbReference>
<accession>A0A139GTF7</accession>
<proteinExistence type="predicted"/>
<organism evidence="1 2">
    <name type="scientific">Pseudocercospora musae</name>
    <dbReference type="NCBI Taxonomy" id="113226"/>
    <lineage>
        <taxon>Eukaryota</taxon>
        <taxon>Fungi</taxon>
        <taxon>Dikarya</taxon>
        <taxon>Ascomycota</taxon>
        <taxon>Pezizomycotina</taxon>
        <taxon>Dothideomycetes</taxon>
        <taxon>Dothideomycetidae</taxon>
        <taxon>Mycosphaerellales</taxon>
        <taxon>Mycosphaerellaceae</taxon>
        <taxon>Pseudocercospora</taxon>
    </lineage>
</organism>
<comment type="caution">
    <text evidence="1">The sequence shown here is derived from an EMBL/GenBank/DDBJ whole genome shotgun (WGS) entry which is preliminary data.</text>
</comment>
<keyword evidence="2" id="KW-1185">Reference proteome</keyword>
<sequence>MARGSLRSAVRSKLLWFRSAILTQYFPQRETTSTAASAIIHHSHAPSSRMFVSKLLCVLRTKMIARLSQRKPLRTAPSNIQFWQHIGLIRTFRSILSMETSLSVCYGSSEHVEEVHDLRHTTMEQWAVIVALGTLWRLFQFLRISGYDLQLKMCTQGHCATDDSDTGSPSPTRAQHYGTHTVGAICSHHSDAPRAESP</sequence>
<reference evidence="1 2" key="1">
    <citation type="submission" date="2015-07" db="EMBL/GenBank/DDBJ databases">
        <title>Comparative genomics of the Sigatoka disease complex on banana suggests a link between parallel evolutionary changes in Pseudocercospora fijiensis and Pseudocercospora eumusae and increased virulence on the banana host.</title>
        <authorList>
            <person name="Chang T.-C."/>
            <person name="Salvucci A."/>
            <person name="Crous P.W."/>
            <person name="Stergiopoulos I."/>
        </authorList>
    </citation>
    <scope>NUCLEOTIDE SEQUENCE [LARGE SCALE GENOMIC DNA]</scope>
    <source>
        <strain evidence="1 2">CBS 116634</strain>
    </source>
</reference>
<evidence type="ECO:0000313" key="1">
    <source>
        <dbReference type="EMBL" id="KXS93471.1"/>
    </source>
</evidence>
<dbReference type="AlphaFoldDB" id="A0A139GTF7"/>
<evidence type="ECO:0000313" key="2">
    <source>
        <dbReference type="Proteomes" id="UP000073492"/>
    </source>
</evidence>
<gene>
    <name evidence="1" type="ORF">AC579_7087</name>
</gene>
<dbReference type="EMBL" id="LFZO01001232">
    <property type="protein sequence ID" value="KXS93471.1"/>
    <property type="molecule type" value="Genomic_DNA"/>
</dbReference>
<name>A0A139GTF7_9PEZI</name>